<feature type="transmembrane region" description="Helical" evidence="1">
    <location>
        <begin position="79"/>
        <end position="101"/>
    </location>
</feature>
<dbReference type="AlphaFoldDB" id="A0A4U9HF86"/>
<reference evidence="2 3" key="1">
    <citation type="submission" date="2019-05" db="EMBL/GenBank/DDBJ databases">
        <authorList>
            <consortium name="Pathogen Informatics"/>
        </authorList>
    </citation>
    <scope>NUCLEOTIDE SEQUENCE [LARGE SCALE GENOMIC DNA]</scope>
    <source>
        <strain evidence="2 3">NCTC12971</strain>
    </source>
</reference>
<keyword evidence="1" id="KW-0812">Transmembrane</keyword>
<feature type="transmembrane region" description="Helical" evidence="1">
    <location>
        <begin position="39"/>
        <end position="59"/>
    </location>
</feature>
<accession>A0A4U9HF86</accession>
<organism evidence="2 3">
    <name type="scientific">Serratia rubidaea</name>
    <name type="common">Serratia marinorubra</name>
    <dbReference type="NCBI Taxonomy" id="61652"/>
    <lineage>
        <taxon>Bacteria</taxon>
        <taxon>Pseudomonadati</taxon>
        <taxon>Pseudomonadota</taxon>
        <taxon>Gammaproteobacteria</taxon>
        <taxon>Enterobacterales</taxon>
        <taxon>Yersiniaceae</taxon>
        <taxon>Serratia</taxon>
    </lineage>
</organism>
<dbReference type="Proteomes" id="UP000307968">
    <property type="component" value="Chromosome"/>
</dbReference>
<evidence type="ECO:0000256" key="1">
    <source>
        <dbReference type="SAM" id="Phobius"/>
    </source>
</evidence>
<keyword evidence="1" id="KW-1133">Transmembrane helix</keyword>
<keyword evidence="1" id="KW-0472">Membrane</keyword>
<dbReference type="EMBL" id="LR590463">
    <property type="protein sequence ID" value="VTP61626.1"/>
    <property type="molecule type" value="Genomic_DNA"/>
</dbReference>
<sequence>MKTDDSKMNSPAICGKLSSLAIIAPRPASVNLRYSMAKLYYSVCCIMLIIGIGISVLSAEFPDSADGGEMPLAFGAGLYIAFIAILGVAAGLIAQCLSAVIKKLTR</sequence>
<name>A0A4U9HF86_SERRU</name>
<evidence type="ECO:0000313" key="3">
    <source>
        <dbReference type="Proteomes" id="UP000307968"/>
    </source>
</evidence>
<gene>
    <name evidence="2" type="ORF">NCTC12971_02143</name>
</gene>
<proteinExistence type="predicted"/>
<protein>
    <submittedName>
        <fullName evidence="2">Uncharacterized protein</fullName>
    </submittedName>
</protein>
<evidence type="ECO:0000313" key="2">
    <source>
        <dbReference type="EMBL" id="VTP61626.1"/>
    </source>
</evidence>